<dbReference type="Gene3D" id="2.120.10.30">
    <property type="entry name" value="TolB, C-terminal domain"/>
    <property type="match status" value="1"/>
</dbReference>
<gene>
    <name evidence="4" type="ORF">J421_5634</name>
</gene>
<dbReference type="SMART" id="SM00567">
    <property type="entry name" value="EZ_HEAT"/>
    <property type="match status" value="3"/>
</dbReference>
<keyword evidence="4" id="KW-0614">Plasmid</keyword>
<feature type="signal peptide" evidence="2">
    <location>
        <begin position="1"/>
        <end position="24"/>
    </location>
</feature>
<evidence type="ECO:0000259" key="3">
    <source>
        <dbReference type="Pfam" id="PF23500"/>
    </source>
</evidence>
<evidence type="ECO:0000313" key="4">
    <source>
        <dbReference type="EMBL" id="AHG93169.1"/>
    </source>
</evidence>
<proteinExistence type="predicted"/>
<name>W0RQ96_9BACT</name>
<dbReference type="EMBL" id="CP007130">
    <property type="protein sequence ID" value="AHG93169.1"/>
    <property type="molecule type" value="Genomic_DNA"/>
</dbReference>
<keyword evidence="2" id="KW-0732">Signal</keyword>
<accession>W0RQ96</accession>
<dbReference type="InterPro" id="IPR055557">
    <property type="entry name" value="DUF7133"/>
</dbReference>
<geneLocation type="plasmid" evidence="4 5">
    <name>2</name>
</geneLocation>
<feature type="domain" description="DUF7133" evidence="3">
    <location>
        <begin position="53"/>
        <end position="348"/>
    </location>
</feature>
<dbReference type="PATRIC" id="fig|861299.3.peg.5671"/>
<dbReference type="HOGENOM" id="CLU_307124_0_0_0"/>
<feature type="chain" id="PRO_5004794507" description="DUF7133 domain-containing protein" evidence="2">
    <location>
        <begin position="25"/>
        <end position="963"/>
    </location>
</feature>
<evidence type="ECO:0000256" key="2">
    <source>
        <dbReference type="SAM" id="SignalP"/>
    </source>
</evidence>
<sequence>MFMTSRRFLLAAAFSAGLGAPAQAQFGQPNMGTGPKLPASGAITRDTAYERKVLENITAPAGATMTLFAGPPIAMYPTAVAPSPDGSVYVGVDLNLAQGAVKGRGRVMRLVDTDGDGRADRYTTFLDVDSPRGIVADGKTVYVMHPPNLTAYRDTNGDGIADDSTDIVKGIGFGLDVRSSDHSTNNITLGPDGWIYVAVGDYGYLNATGKDGNTITRHGGSLVRVRPDGTGLEIVTVGTRNIYDVGIDPFGHAFTRDNTNDGGGWDTRFHYLAPNANMGYPSLFRYFREEHMPSIADYGAGSGTAGLWIQDPGVPDQVNNSLFTGDWTTNRVYHHVLTPKGASFAIEQHDYMTVPHAIDIAMDDRSHLYVGSLIGGVFNYAGDTVGAIVRVSFPGKTPSKPPTWASASVAQLVDAIVSDNAVHRIWAQQELARRGASAATVTRLGQLAGDRARPAYARASAIFALKRLAGERANPTLVRLADDPVVREVALRALTDDRTHVANVPVNLFVQALQDTSYFVRVQGLNGLVRLGARDRAQAIVPLLTSPDSALAHLAVQSLAALGARDVALAALTAAGSSPALRTRARMVLQQLHDSATVGALLGALGSSSSADVKHEALLALARLYNTEGPWTGDWWGTHPSTLGPYFAPATWEQSARIRPALRDALLAAQGDDFRALAQTFVRNRVLPAGAEALLAAVSTPGDPSRARLVDALAGASQVGDAAVALLPELDRRGAAFHTAVAELLAGETTFGAPTLPLARAAALDTTLSPEVRGRLLTAFSQLSGDAGRDAAVAVFALVTPRTAAPRPPSPPAGTTGDPGAGVPGVGVVKSGAPAPGAVPAAAAAAATPTAAPNAPAGAPSAVEQAWRRYVGSFDRFQQLDYFAALTKSADEAQRTLAYAVLLQAARASSRSPMLAPVREKVAPVIDAAWGDPTARTSLVDAIHIMHVESLYADKLKVTKEPD</sequence>
<dbReference type="InterPro" id="IPR016024">
    <property type="entry name" value="ARM-type_fold"/>
</dbReference>
<feature type="region of interest" description="Disordered" evidence="1">
    <location>
        <begin position="802"/>
        <end position="828"/>
    </location>
</feature>
<dbReference type="KEGG" id="gba:J421_5634"/>
<dbReference type="InParanoid" id="W0RQ96"/>
<dbReference type="eggNOG" id="COG1413">
    <property type="taxonomic scope" value="Bacteria"/>
</dbReference>
<protein>
    <recommendedName>
        <fullName evidence="3">DUF7133 domain-containing protein</fullName>
    </recommendedName>
</protein>
<evidence type="ECO:0000313" key="5">
    <source>
        <dbReference type="Proteomes" id="UP000019151"/>
    </source>
</evidence>
<dbReference type="PANTHER" id="PTHR33546:SF1">
    <property type="entry name" value="LARGE, MULTIFUNCTIONAL SECRETED PROTEIN"/>
    <property type="match status" value="1"/>
</dbReference>
<dbReference type="InterPro" id="IPR011989">
    <property type="entry name" value="ARM-like"/>
</dbReference>
<keyword evidence="5" id="KW-1185">Reference proteome</keyword>
<dbReference type="Pfam" id="PF23500">
    <property type="entry name" value="DUF7133"/>
    <property type="match status" value="1"/>
</dbReference>
<dbReference type="InterPro" id="IPR011042">
    <property type="entry name" value="6-blade_b-propeller_TolB-like"/>
</dbReference>
<evidence type="ECO:0000256" key="1">
    <source>
        <dbReference type="SAM" id="MobiDB-lite"/>
    </source>
</evidence>
<dbReference type="Proteomes" id="UP000019151">
    <property type="component" value="Plasmid 2"/>
</dbReference>
<dbReference type="SUPFAM" id="SSF50952">
    <property type="entry name" value="Soluble quinoprotein glucose dehydrogenase"/>
    <property type="match status" value="1"/>
</dbReference>
<dbReference type="SUPFAM" id="SSF48371">
    <property type="entry name" value="ARM repeat"/>
    <property type="match status" value="1"/>
</dbReference>
<dbReference type="InterPro" id="IPR004155">
    <property type="entry name" value="PBS_lyase_HEAT"/>
</dbReference>
<dbReference type="Gene3D" id="1.25.10.10">
    <property type="entry name" value="Leucine-rich Repeat Variant"/>
    <property type="match status" value="2"/>
</dbReference>
<dbReference type="eggNOG" id="COG2133">
    <property type="taxonomic scope" value="Bacteria"/>
</dbReference>
<reference evidence="4 5" key="1">
    <citation type="journal article" date="2014" name="Genome Announc.">
        <title>Genome Sequence and Methylome of Soil Bacterium Gemmatirosa kalamazoonensis KBS708T, a Member of the Rarely Cultivated Gemmatimonadetes Phylum.</title>
        <authorList>
            <person name="Debruyn J.M."/>
            <person name="Radosevich M."/>
            <person name="Wommack K.E."/>
            <person name="Polson S.W."/>
            <person name="Hauser L.J."/>
            <person name="Fawaz M.N."/>
            <person name="Korlach J."/>
            <person name="Tsai Y.C."/>
        </authorList>
    </citation>
    <scope>NUCLEOTIDE SEQUENCE [LARGE SCALE GENOMIC DNA]</scope>
    <source>
        <strain evidence="4 5">KBS708</strain>
        <plasmid evidence="5">Plasmid 2</plasmid>
    </source>
</reference>
<dbReference type="AlphaFoldDB" id="W0RQ96"/>
<dbReference type="InterPro" id="IPR011041">
    <property type="entry name" value="Quinoprot_gluc/sorb_DH_b-prop"/>
</dbReference>
<dbReference type="PANTHER" id="PTHR33546">
    <property type="entry name" value="LARGE, MULTIFUNCTIONAL SECRETED PROTEIN-RELATED"/>
    <property type="match status" value="1"/>
</dbReference>
<organism evidence="4 5">
    <name type="scientific">Gemmatirosa kalamazoonensis</name>
    <dbReference type="NCBI Taxonomy" id="861299"/>
    <lineage>
        <taxon>Bacteria</taxon>
        <taxon>Pseudomonadati</taxon>
        <taxon>Gemmatimonadota</taxon>
        <taxon>Gemmatimonadia</taxon>
        <taxon>Gemmatimonadales</taxon>
        <taxon>Gemmatimonadaceae</taxon>
        <taxon>Gemmatirosa</taxon>
    </lineage>
</organism>